<reference evidence="1 2" key="1">
    <citation type="journal article" date="2020" name="BMC Genomics">
        <title>Intraspecific diversification of the crop wild relative Brassica cretica Lam. using demographic model selection.</title>
        <authorList>
            <person name="Kioukis A."/>
            <person name="Michalopoulou V.A."/>
            <person name="Briers L."/>
            <person name="Pirintsos S."/>
            <person name="Studholme D.J."/>
            <person name="Pavlidis P."/>
            <person name="Sarris P.F."/>
        </authorList>
    </citation>
    <scope>NUCLEOTIDE SEQUENCE [LARGE SCALE GENOMIC DNA]</scope>
    <source>
        <strain evidence="2">cv. PFS-1207/04</strain>
    </source>
</reference>
<dbReference type="Proteomes" id="UP000266723">
    <property type="component" value="Unassembled WGS sequence"/>
</dbReference>
<keyword evidence="2" id="KW-1185">Reference proteome</keyword>
<sequence length="132" mass="15020">MRSFTLVTSESSPASSFAATLAPKTLQLVVECPRDCQLFLFVPIKNFLLFCHWFIERRAFPNESASGPPWMSIDVLISIVGDIARIQVDLLDSVVLRNPRRRRRAFGVSLFDERFLARVSTRRSFLCGSRPV</sequence>
<gene>
    <name evidence="1" type="ORF">DY000_02047239</name>
</gene>
<proteinExistence type="predicted"/>
<evidence type="ECO:0000313" key="2">
    <source>
        <dbReference type="Proteomes" id="UP000266723"/>
    </source>
</evidence>
<protein>
    <submittedName>
        <fullName evidence="1">Uncharacterized protein</fullName>
    </submittedName>
</protein>
<organism evidence="1 2">
    <name type="scientific">Brassica cretica</name>
    <name type="common">Mustard</name>
    <dbReference type="NCBI Taxonomy" id="69181"/>
    <lineage>
        <taxon>Eukaryota</taxon>
        <taxon>Viridiplantae</taxon>
        <taxon>Streptophyta</taxon>
        <taxon>Embryophyta</taxon>
        <taxon>Tracheophyta</taxon>
        <taxon>Spermatophyta</taxon>
        <taxon>Magnoliopsida</taxon>
        <taxon>eudicotyledons</taxon>
        <taxon>Gunneridae</taxon>
        <taxon>Pentapetalae</taxon>
        <taxon>rosids</taxon>
        <taxon>malvids</taxon>
        <taxon>Brassicales</taxon>
        <taxon>Brassicaceae</taxon>
        <taxon>Brassiceae</taxon>
        <taxon>Brassica</taxon>
    </lineage>
</organism>
<comment type="caution">
    <text evidence="1">The sequence shown here is derived from an EMBL/GenBank/DDBJ whole genome shotgun (WGS) entry which is preliminary data.</text>
</comment>
<dbReference type="EMBL" id="QGKV02000297">
    <property type="protein sequence ID" value="KAF3608521.1"/>
    <property type="molecule type" value="Genomic_DNA"/>
</dbReference>
<name>A0ABQ7EZM3_BRACR</name>
<evidence type="ECO:0000313" key="1">
    <source>
        <dbReference type="EMBL" id="KAF3608521.1"/>
    </source>
</evidence>
<accession>A0ABQ7EZM3</accession>